<feature type="transmembrane region" description="Helical" evidence="2">
    <location>
        <begin position="247"/>
        <end position="275"/>
    </location>
</feature>
<proteinExistence type="predicted"/>
<protein>
    <submittedName>
        <fullName evidence="3">Uncharacterized protein</fullName>
    </submittedName>
</protein>
<sequence length="374" mass="41590">MARLEDDDEAERQGHTLWKDLIPIVRLLVAPYIPIMEYARKSGPNGTANGLFLSLAVTFWCWMSIFFFCAAILDDGTGEVSACCGLLCSVVAAIWFFAILIANEVTQEGSNVWSTSGEFNILLQGMWCCFSLFVRILFTPYIRILNQEIWGVLGMAYYAAMCLCLTLFYVGCPFFFVRALLDLPFNGLRWDYWWLSCRCYFASSALYCLVLATTGRPGRLLRRYFTAVVRFLLTPYSFLIAEAGESGIALTVHAIFVCVLVTCFLLQSAWFFYLALLDPCLDNANRIGFWLASVVSLLVAACMYLLTLATAIGSTIGDWHQEKLLVASLLGRLGIKPRASSPERCPSETMGTASQPSPPGDPLASAHDDQFPRG</sequence>
<evidence type="ECO:0000256" key="1">
    <source>
        <dbReference type="SAM" id="MobiDB-lite"/>
    </source>
</evidence>
<feature type="transmembrane region" description="Helical" evidence="2">
    <location>
        <begin position="287"/>
        <end position="306"/>
    </location>
</feature>
<feature type="transmembrane region" description="Helical" evidence="2">
    <location>
        <begin position="80"/>
        <end position="101"/>
    </location>
</feature>
<evidence type="ECO:0000313" key="4">
    <source>
        <dbReference type="Proteomes" id="UP000288168"/>
    </source>
</evidence>
<keyword evidence="2" id="KW-0812">Transmembrane</keyword>
<feature type="transmembrane region" description="Helical" evidence="2">
    <location>
        <begin position="156"/>
        <end position="180"/>
    </location>
</feature>
<reference evidence="3 4" key="1">
    <citation type="submission" date="2017-06" db="EMBL/GenBank/DDBJ databases">
        <title>Comparative genomic analysis of Ambrosia Fusariam Clade fungi.</title>
        <authorList>
            <person name="Stajich J.E."/>
            <person name="Carrillo J."/>
            <person name="Kijimoto T."/>
            <person name="Eskalen A."/>
            <person name="O'Donnell K."/>
            <person name="Kasson M."/>
        </authorList>
    </citation>
    <scope>NUCLEOTIDE SEQUENCE [LARGE SCALE GENOMIC DNA]</scope>
    <source>
        <strain evidence="3 4">NRRL62584</strain>
    </source>
</reference>
<feature type="transmembrane region" description="Helical" evidence="2">
    <location>
        <begin position="192"/>
        <end position="212"/>
    </location>
</feature>
<feature type="region of interest" description="Disordered" evidence="1">
    <location>
        <begin position="337"/>
        <end position="374"/>
    </location>
</feature>
<dbReference type="EMBL" id="NKCI01000140">
    <property type="protein sequence ID" value="RSL52082.1"/>
    <property type="molecule type" value="Genomic_DNA"/>
</dbReference>
<organism evidence="3 4">
    <name type="scientific">Fusarium duplospermum</name>
    <dbReference type="NCBI Taxonomy" id="1325734"/>
    <lineage>
        <taxon>Eukaryota</taxon>
        <taxon>Fungi</taxon>
        <taxon>Dikarya</taxon>
        <taxon>Ascomycota</taxon>
        <taxon>Pezizomycotina</taxon>
        <taxon>Sordariomycetes</taxon>
        <taxon>Hypocreomycetidae</taxon>
        <taxon>Hypocreales</taxon>
        <taxon>Nectriaceae</taxon>
        <taxon>Fusarium</taxon>
        <taxon>Fusarium solani species complex</taxon>
    </lineage>
</organism>
<name>A0A428PGC8_9HYPO</name>
<feature type="transmembrane region" description="Helical" evidence="2">
    <location>
        <begin position="121"/>
        <end position="144"/>
    </location>
</feature>
<keyword evidence="4" id="KW-1185">Reference proteome</keyword>
<keyword evidence="2" id="KW-1133">Transmembrane helix</keyword>
<evidence type="ECO:0000256" key="2">
    <source>
        <dbReference type="SAM" id="Phobius"/>
    </source>
</evidence>
<dbReference type="AlphaFoldDB" id="A0A428PGC8"/>
<keyword evidence="2" id="KW-0472">Membrane</keyword>
<accession>A0A428PGC8</accession>
<feature type="transmembrane region" description="Helical" evidence="2">
    <location>
        <begin position="51"/>
        <end position="73"/>
    </location>
</feature>
<dbReference type="OrthoDB" id="5066940at2759"/>
<dbReference type="Proteomes" id="UP000288168">
    <property type="component" value="Unassembled WGS sequence"/>
</dbReference>
<gene>
    <name evidence="3" type="ORF">CEP54_011090</name>
</gene>
<comment type="caution">
    <text evidence="3">The sequence shown here is derived from an EMBL/GenBank/DDBJ whole genome shotgun (WGS) entry which is preliminary data.</text>
</comment>
<evidence type="ECO:0000313" key="3">
    <source>
        <dbReference type="EMBL" id="RSL52082.1"/>
    </source>
</evidence>